<evidence type="ECO:0000313" key="2">
    <source>
        <dbReference type="Proteomes" id="UP000237682"/>
    </source>
</evidence>
<dbReference type="Pfam" id="PF14113">
    <property type="entry name" value="Tae4"/>
    <property type="match status" value="1"/>
</dbReference>
<protein>
    <submittedName>
        <fullName evidence="1">Uncharacterized protein</fullName>
    </submittedName>
</protein>
<dbReference type="RefSeq" id="WP_105862240.1">
    <property type="nucleotide sequence ID" value="NZ_PUEJ01000004.1"/>
</dbReference>
<proteinExistence type="predicted"/>
<dbReference type="Gene3D" id="3.90.1720.80">
    <property type="match status" value="1"/>
</dbReference>
<dbReference type="InterPro" id="IPR025562">
    <property type="entry name" value="Tae4"/>
</dbReference>
<dbReference type="AlphaFoldDB" id="A0A2S9QD81"/>
<keyword evidence="2" id="KW-1185">Reference proteome</keyword>
<dbReference type="EMBL" id="PUEJ01000004">
    <property type="protein sequence ID" value="PRH87304.1"/>
    <property type="molecule type" value="Genomic_DNA"/>
</dbReference>
<name>A0A2S9QD81_9HYPH</name>
<sequence length="313" mass="34800">MDNFVDIHGKPVHRIDLAVGETRIVGLKKFDLQPMVEVGVVARNADIAFSQQCVHLGDVTKKKYIDVYDMAKVAADNVPIEAQGRFFFQICGRSAGETELDAFYWVSRAGKMGATYAPSLPISVKPNPKLLVLPAAAGRSVGSFQEMWNNHPMNPANGAVHYPCNDGGAPLRNMQCFVRLCEALHLSGVSFKGCWGSSCQLPGADHRHHFSNPYDFPTWSWAKGKAYVWEAKPPFSPEPMPGLAAFKFVEGRQGIILFTHYFSIKGQTSMWGGHIDLWNKDRMGNTYADMDPMQGESAFLRSRKISFWPLVAL</sequence>
<gene>
    <name evidence="1" type="ORF">C5L14_11790</name>
</gene>
<comment type="caution">
    <text evidence="1">The sequence shown here is derived from an EMBL/GenBank/DDBJ whole genome shotgun (WGS) entry which is preliminary data.</text>
</comment>
<accession>A0A2S9QD81</accession>
<dbReference type="Proteomes" id="UP000237682">
    <property type="component" value="Unassembled WGS sequence"/>
</dbReference>
<organism evidence="1 2">
    <name type="scientific">Labrys okinawensis</name>
    <dbReference type="NCBI Taxonomy" id="346911"/>
    <lineage>
        <taxon>Bacteria</taxon>
        <taxon>Pseudomonadati</taxon>
        <taxon>Pseudomonadota</taxon>
        <taxon>Alphaproteobacteria</taxon>
        <taxon>Hyphomicrobiales</taxon>
        <taxon>Xanthobacteraceae</taxon>
        <taxon>Labrys</taxon>
    </lineage>
</organism>
<reference evidence="1 2" key="1">
    <citation type="submission" date="2018-02" db="EMBL/GenBank/DDBJ databases">
        <title>Whole genome sequencing of endophytic bacterium.</title>
        <authorList>
            <person name="Eedara R."/>
            <person name="Podile A.R."/>
        </authorList>
    </citation>
    <scope>NUCLEOTIDE SEQUENCE [LARGE SCALE GENOMIC DNA]</scope>
    <source>
        <strain evidence="1 2">RP1T</strain>
    </source>
</reference>
<evidence type="ECO:0000313" key="1">
    <source>
        <dbReference type="EMBL" id="PRH87304.1"/>
    </source>
</evidence>
<dbReference type="OrthoDB" id="1262040at2"/>